<protein>
    <submittedName>
        <fullName evidence="1">Uncharacterized protein</fullName>
    </submittedName>
</protein>
<dbReference type="EMBL" id="JACJIQ010000011">
    <property type="protein sequence ID" value="MBA9078110.1"/>
    <property type="molecule type" value="Genomic_DNA"/>
</dbReference>
<gene>
    <name evidence="1" type="ORF">FHS90_002834</name>
</gene>
<organism evidence="1 2">
    <name type="scientific">Rufibacter quisquiliarum</name>
    <dbReference type="NCBI Taxonomy" id="1549639"/>
    <lineage>
        <taxon>Bacteria</taxon>
        <taxon>Pseudomonadati</taxon>
        <taxon>Bacteroidota</taxon>
        <taxon>Cytophagia</taxon>
        <taxon>Cytophagales</taxon>
        <taxon>Hymenobacteraceae</taxon>
        <taxon>Rufibacter</taxon>
    </lineage>
</organism>
<accession>A0A839GHM7</accession>
<reference evidence="1 2" key="1">
    <citation type="submission" date="2020-08" db="EMBL/GenBank/DDBJ databases">
        <title>Genomic Encyclopedia of Type Strains, Phase IV (KMG-IV): sequencing the most valuable type-strain genomes for metagenomic binning, comparative biology and taxonomic classification.</title>
        <authorList>
            <person name="Goeker M."/>
        </authorList>
    </citation>
    <scope>NUCLEOTIDE SEQUENCE [LARGE SCALE GENOMIC DNA]</scope>
    <source>
        <strain evidence="1 2">DSM 29854</strain>
    </source>
</reference>
<dbReference type="Proteomes" id="UP000563094">
    <property type="component" value="Unassembled WGS sequence"/>
</dbReference>
<name>A0A839GHM7_9BACT</name>
<proteinExistence type="predicted"/>
<keyword evidence="2" id="KW-1185">Reference proteome</keyword>
<evidence type="ECO:0000313" key="2">
    <source>
        <dbReference type="Proteomes" id="UP000563094"/>
    </source>
</evidence>
<comment type="caution">
    <text evidence="1">The sequence shown here is derived from an EMBL/GenBank/DDBJ whole genome shotgun (WGS) entry which is preliminary data.</text>
</comment>
<dbReference type="AlphaFoldDB" id="A0A839GHM7"/>
<dbReference type="RefSeq" id="WP_182513417.1">
    <property type="nucleotide sequence ID" value="NZ_JACJIQ010000011.1"/>
</dbReference>
<sequence length="99" mass="11290">MYFVWASNIFGKYLPFLFIASGAPLPGLKSNQEEISPGYSAYKSQTNTSSKHLPLPLLRHPAFTSAKKKPTLLQKLLLLKQYLNNIYYFAIEVRVRLVV</sequence>
<evidence type="ECO:0000313" key="1">
    <source>
        <dbReference type="EMBL" id="MBA9078110.1"/>
    </source>
</evidence>